<gene>
    <name evidence="5" type="ORF">H0A36_10250</name>
</gene>
<dbReference type="SUPFAM" id="SSF63380">
    <property type="entry name" value="Riboflavin synthase domain-like"/>
    <property type="match status" value="1"/>
</dbReference>
<evidence type="ECO:0000313" key="5">
    <source>
        <dbReference type="EMBL" id="NYZ66392.1"/>
    </source>
</evidence>
<evidence type="ECO:0000313" key="6">
    <source>
        <dbReference type="Proteomes" id="UP000569732"/>
    </source>
</evidence>
<dbReference type="Gene3D" id="2.40.30.10">
    <property type="entry name" value="Translation factors"/>
    <property type="match status" value="1"/>
</dbReference>
<keyword evidence="6" id="KW-1185">Reference proteome</keyword>
<dbReference type="Gene3D" id="3.40.50.80">
    <property type="entry name" value="Nucleotide-binding domain of ferredoxin-NADP reductase (FNR) module"/>
    <property type="match status" value="1"/>
</dbReference>
<dbReference type="InterPro" id="IPR017927">
    <property type="entry name" value="FAD-bd_FR_type"/>
</dbReference>
<comment type="similarity">
    <text evidence="3">Belongs to the Fre/LuxG FAD/NAD(P) flavoprotein oxidoreductase family.</text>
</comment>
<dbReference type="EMBL" id="JACCKB010000013">
    <property type="protein sequence ID" value="NYZ66392.1"/>
    <property type="molecule type" value="Genomic_DNA"/>
</dbReference>
<evidence type="ECO:0000256" key="1">
    <source>
        <dbReference type="ARBA" id="ARBA00023002"/>
    </source>
</evidence>
<dbReference type="GO" id="GO:0016491">
    <property type="term" value="F:oxidoreductase activity"/>
    <property type="evidence" value="ECO:0007669"/>
    <property type="project" value="UniProtKB-KW"/>
</dbReference>
<dbReference type="Pfam" id="PF00175">
    <property type="entry name" value="NAD_binding_1"/>
    <property type="match status" value="1"/>
</dbReference>
<keyword evidence="1" id="KW-0560">Oxidoreductase</keyword>
<keyword evidence="2" id="KW-0455">Luminescence</keyword>
<sequence length="239" mass="27066">MTIHTLPILQVHQPHNNIYRVELDTSAHPDIQFFPGQYLEVILPDESRCPLSIASAPCSMHTNQWLELHIQHQFTSNLSNQLVHIIQSQPEITVDIAKGNCYLSHPPTHPLVFIAAGTGFAQVKSMIEHCLSFKHNQPLFLYWGVRKMCDFYLLDVPNRWAQQGKVEFHPVVSEDDISGVVQRAGLLVDAVIEDLSNFPEAHYYISGSPQMVYASLDRLTAEGVDESHVHSDVFDYAPR</sequence>
<dbReference type="RefSeq" id="WP_180568419.1">
    <property type="nucleotide sequence ID" value="NZ_JACCKB010000013.1"/>
</dbReference>
<dbReference type="InterPro" id="IPR050415">
    <property type="entry name" value="MRET"/>
</dbReference>
<dbReference type="PANTHER" id="PTHR47354:SF7">
    <property type="entry name" value="NAD(P)H-FLAVIN REDUCTASE"/>
    <property type="match status" value="1"/>
</dbReference>
<dbReference type="InterPro" id="IPR039261">
    <property type="entry name" value="FNR_nucleotide-bd"/>
</dbReference>
<proteinExistence type="inferred from homology"/>
<dbReference type="Proteomes" id="UP000569732">
    <property type="component" value="Unassembled WGS sequence"/>
</dbReference>
<dbReference type="PRINTS" id="PR00410">
    <property type="entry name" value="PHEHYDRXLASE"/>
</dbReference>
<reference evidence="5 6" key="1">
    <citation type="submission" date="2020-07" db="EMBL/GenBank/DDBJ databases">
        <title>Endozoicomonas sp. nov., isolated from sediment.</title>
        <authorList>
            <person name="Gu T."/>
        </authorList>
    </citation>
    <scope>NUCLEOTIDE SEQUENCE [LARGE SCALE GENOMIC DNA]</scope>
    <source>
        <strain evidence="5 6">SM1973</strain>
    </source>
</reference>
<evidence type="ECO:0000259" key="4">
    <source>
        <dbReference type="PROSITE" id="PS51384"/>
    </source>
</evidence>
<comment type="caution">
    <text evidence="5">The sequence shown here is derived from an EMBL/GenBank/DDBJ whole genome shotgun (WGS) entry which is preliminary data.</text>
</comment>
<evidence type="ECO:0000256" key="2">
    <source>
        <dbReference type="ARBA" id="ARBA00023223"/>
    </source>
</evidence>
<dbReference type="AlphaFoldDB" id="A0A853I4C6"/>
<organism evidence="5 6">
    <name type="scientific">Spartinivicinus marinus</name>
    <dbReference type="NCBI Taxonomy" id="2994442"/>
    <lineage>
        <taxon>Bacteria</taxon>
        <taxon>Pseudomonadati</taxon>
        <taxon>Pseudomonadota</taxon>
        <taxon>Gammaproteobacteria</taxon>
        <taxon>Oceanospirillales</taxon>
        <taxon>Zooshikellaceae</taxon>
        <taxon>Spartinivicinus</taxon>
    </lineage>
</organism>
<accession>A0A853I4C6</accession>
<dbReference type="PANTHER" id="PTHR47354">
    <property type="entry name" value="NADH OXIDOREDUCTASE HCR"/>
    <property type="match status" value="1"/>
</dbReference>
<dbReference type="GO" id="GO:0008218">
    <property type="term" value="P:bioluminescence"/>
    <property type="evidence" value="ECO:0007669"/>
    <property type="project" value="UniProtKB-KW"/>
</dbReference>
<name>A0A853I4C6_9GAMM</name>
<dbReference type="InterPro" id="IPR001433">
    <property type="entry name" value="OxRdtase_FAD/NAD-bd"/>
</dbReference>
<feature type="domain" description="FAD-binding FR-type" evidence="4">
    <location>
        <begin position="1"/>
        <end position="104"/>
    </location>
</feature>
<evidence type="ECO:0000256" key="3">
    <source>
        <dbReference type="ARBA" id="ARBA00038177"/>
    </source>
</evidence>
<dbReference type="PROSITE" id="PS51384">
    <property type="entry name" value="FAD_FR"/>
    <property type="match status" value="1"/>
</dbReference>
<dbReference type="InterPro" id="IPR017938">
    <property type="entry name" value="Riboflavin_synthase-like_b-brl"/>
</dbReference>
<protein>
    <recommendedName>
        <fullName evidence="4">FAD-binding FR-type domain-containing protein</fullName>
    </recommendedName>
</protein>
<dbReference type="SUPFAM" id="SSF52343">
    <property type="entry name" value="Ferredoxin reductase-like, C-terminal NADP-linked domain"/>
    <property type="match status" value="1"/>
</dbReference>